<dbReference type="KEGG" id="vvy:VV1225"/>
<proteinExistence type="predicted"/>
<evidence type="ECO:0000313" key="1">
    <source>
        <dbReference type="EMBL" id="BAC93989.1"/>
    </source>
</evidence>
<dbReference type="EMBL" id="BA000037">
    <property type="protein sequence ID" value="BAC93989.1"/>
    <property type="molecule type" value="Genomic_DNA"/>
</dbReference>
<organism evidence="1 2">
    <name type="scientific">Vibrio vulnificus (strain YJ016)</name>
    <dbReference type="NCBI Taxonomy" id="196600"/>
    <lineage>
        <taxon>Bacteria</taxon>
        <taxon>Pseudomonadati</taxon>
        <taxon>Pseudomonadota</taxon>
        <taxon>Gammaproteobacteria</taxon>
        <taxon>Vibrionales</taxon>
        <taxon>Vibrionaceae</taxon>
        <taxon>Vibrio</taxon>
    </lineage>
</organism>
<gene>
    <name evidence="1" type="ordered locus">VV1225</name>
</gene>
<evidence type="ECO:0000313" key="2">
    <source>
        <dbReference type="Proteomes" id="UP000002675"/>
    </source>
</evidence>
<dbReference type="HOGENOM" id="CLU_3206911_0_0_6"/>
<sequence>MALVTQHHLSNDVNDDVLFKGKLSFPLFLSDDTRTYQAKSNNSIP</sequence>
<dbReference type="Proteomes" id="UP000002675">
    <property type="component" value="Chromosome I"/>
</dbReference>
<accession>Q7MM48</accession>
<protein>
    <submittedName>
        <fullName evidence="1">Uncharacterized protein</fullName>
    </submittedName>
</protein>
<name>Q7MM48_VIBVY</name>
<dbReference type="AlphaFoldDB" id="Q7MM48"/>
<reference evidence="1 2" key="1">
    <citation type="journal article" date="2003" name="Genome Res.">
        <title>Comparative genome analysis of Vibrio vulnificus, a marine pathogen.</title>
        <authorList>
            <person name="Chen C.Y."/>
            <person name="Wu K.M."/>
            <person name="Chang Y.C."/>
            <person name="Chang C.H."/>
            <person name="Tsai H.C."/>
            <person name="Liao T.L."/>
            <person name="Liu Y.M."/>
            <person name="Chen H.J."/>
            <person name="Shen A.B."/>
            <person name="Li J.C."/>
            <person name="Su T.L."/>
            <person name="Shao C.P."/>
            <person name="Lee C.T."/>
            <person name="Hor L.I."/>
            <person name="Tsai S.F."/>
        </authorList>
    </citation>
    <scope>NUCLEOTIDE SEQUENCE [LARGE SCALE GENOMIC DNA]</scope>
    <source>
        <strain evidence="1 2">YJ016</strain>
    </source>
</reference>